<proteinExistence type="predicted"/>
<sequence>MEEEAFTDINGRAITLDCQDHSSFCREYVVSSPKVSFWKVMGYTSAVWLVAYTVFSSHKHGRPEHCHPGHSAGMMLHIHFVKVDHESLLVIGSLGIHLQLRIGPRNFLLHRDEQD</sequence>
<comment type="caution">
    <text evidence="1">The sequence shown here is derived from an EMBL/GenBank/DDBJ whole genome shotgun (WGS) entry which is preliminary data.</text>
</comment>
<keyword evidence="2" id="KW-1185">Reference proteome</keyword>
<dbReference type="Proteomes" id="UP001460270">
    <property type="component" value="Unassembled WGS sequence"/>
</dbReference>
<reference evidence="2" key="1">
    <citation type="submission" date="2024-04" db="EMBL/GenBank/DDBJ databases">
        <title>Salinicola lusitanus LLJ914,a marine bacterium isolated from the Okinawa Trough.</title>
        <authorList>
            <person name="Li J."/>
        </authorList>
    </citation>
    <scope>NUCLEOTIDE SEQUENCE [LARGE SCALE GENOMIC DNA]</scope>
</reference>
<organism evidence="1 2">
    <name type="scientific">Mugilogobius chulae</name>
    <name type="common">yellowstripe goby</name>
    <dbReference type="NCBI Taxonomy" id="88201"/>
    <lineage>
        <taxon>Eukaryota</taxon>
        <taxon>Metazoa</taxon>
        <taxon>Chordata</taxon>
        <taxon>Craniata</taxon>
        <taxon>Vertebrata</taxon>
        <taxon>Euteleostomi</taxon>
        <taxon>Actinopterygii</taxon>
        <taxon>Neopterygii</taxon>
        <taxon>Teleostei</taxon>
        <taxon>Neoteleostei</taxon>
        <taxon>Acanthomorphata</taxon>
        <taxon>Gobiaria</taxon>
        <taxon>Gobiiformes</taxon>
        <taxon>Gobioidei</taxon>
        <taxon>Gobiidae</taxon>
        <taxon>Gobionellinae</taxon>
        <taxon>Mugilogobius</taxon>
    </lineage>
</organism>
<dbReference type="AlphaFoldDB" id="A0AAW0PLM2"/>
<accession>A0AAW0PLM2</accession>
<evidence type="ECO:0000313" key="1">
    <source>
        <dbReference type="EMBL" id="KAK7925854.1"/>
    </source>
</evidence>
<gene>
    <name evidence="1" type="ORF">WMY93_008164</name>
</gene>
<evidence type="ECO:0000313" key="2">
    <source>
        <dbReference type="Proteomes" id="UP001460270"/>
    </source>
</evidence>
<protein>
    <submittedName>
        <fullName evidence="1">Uncharacterized protein</fullName>
    </submittedName>
</protein>
<name>A0AAW0PLM2_9GOBI</name>
<dbReference type="EMBL" id="JBBPFD010000005">
    <property type="protein sequence ID" value="KAK7925854.1"/>
    <property type="molecule type" value="Genomic_DNA"/>
</dbReference>